<comment type="caution">
    <text evidence="1">The sequence shown here is derived from an EMBL/GenBank/DDBJ whole genome shotgun (WGS) entry which is preliminary data.</text>
</comment>
<dbReference type="RefSeq" id="WP_152095050.1">
    <property type="nucleotide sequence ID" value="NZ_BLAJ01000030.1"/>
</dbReference>
<dbReference type="InterPro" id="IPR023214">
    <property type="entry name" value="HAD_sf"/>
</dbReference>
<reference evidence="1 2" key="1">
    <citation type="journal article" date="2020" name="Genome Biol. Evol.">
        <title>Rhizobium dioscoreae sp. nov., a plant growth-promoting bacterium isolated from yam (Dioscorea species).</title>
        <authorList>
            <person name="Ouyabe M."/>
            <person name="Tanaka N."/>
            <person name="Shiwa Y."/>
            <person name="Fujita N."/>
            <person name="Kikuno H."/>
            <person name="Babil P."/>
            <person name="Shiwachi H."/>
        </authorList>
    </citation>
    <scope>NUCLEOTIDE SEQUENCE [LARGE SCALE GENOMIC DNA]</scope>
    <source>
        <strain evidence="1 2">S-93</strain>
    </source>
</reference>
<dbReference type="InterPro" id="IPR036412">
    <property type="entry name" value="HAD-like_sf"/>
</dbReference>
<dbReference type="Proteomes" id="UP000390335">
    <property type="component" value="Unassembled WGS sequence"/>
</dbReference>
<dbReference type="InterPro" id="IPR006439">
    <property type="entry name" value="HAD-SF_hydro_IA"/>
</dbReference>
<organism evidence="1 2">
    <name type="scientific">Rhizobium dioscoreae</name>
    <dbReference type="NCBI Taxonomy" id="2653122"/>
    <lineage>
        <taxon>Bacteria</taxon>
        <taxon>Pseudomonadati</taxon>
        <taxon>Pseudomonadota</taxon>
        <taxon>Alphaproteobacteria</taxon>
        <taxon>Hyphomicrobiales</taxon>
        <taxon>Rhizobiaceae</taxon>
        <taxon>Rhizobium/Agrobacterium group</taxon>
        <taxon>Rhizobium</taxon>
    </lineage>
</organism>
<gene>
    <name evidence="1" type="ORF">RsS93_63880</name>
</gene>
<name>A0ABQ0ZE76_9HYPH</name>
<accession>A0ABQ0ZE76</accession>
<dbReference type="SUPFAM" id="SSF56784">
    <property type="entry name" value="HAD-like"/>
    <property type="match status" value="1"/>
</dbReference>
<sequence length="603" mass="67620">MNDKIQAGGNMLDTDVLSHLIASAQNADIISFDFFDTLFLRTVIDPEDVFDLVGQRAGIEGFREIRRKAQSDAFAQMHSDGRKEITMRGIYEKFSHDDVNSDEIMSLEYEMELRVALPNTEVVAAFEEFISSGKKVIITSDMYLPKSYFADVLRAFEIPAVDIFVSSEVNCTKRDTGELFSYIARETGVPPGRILHIGDNPISDVDRAAEKGLQVFHYRNDRVPPVLPTVKSTEYSVARGLSKKHPEDIHSGTYQALGYHYAGPAAIAFYEWLKKEVVADGVSHVLLMARDGYIVDQIRQFDPNPIDTSFTYFKGSRTVFTLASINENNFLTFLPFLTSGAFGLTPAELFTRINVPAPEQKLLDDLGLGGNVTITADILPRIHDLLIALQWHIIRTCQQNSRGVFSTLVNIGIRPNDKVGIVDVGWNGTTQSAFETAIADCFPLDVKGYYLALTESEECLARQKKSCMKAMFAGPDYLSSDIKAMYNNRVVVEFLFSAPHHSIISLQVSETGDVLSMADSRRHGDSHLLLAVEQVIDGARKFASDFYSTMSDMKLPFNPKSLLAPLHSLILDDHWKKDVLFEHITDFDDWALARKKPRKLTHY</sequence>
<dbReference type="EMBL" id="BLAJ01000030">
    <property type="protein sequence ID" value="GES53774.1"/>
    <property type="molecule type" value="Genomic_DNA"/>
</dbReference>
<protein>
    <submittedName>
        <fullName evidence="1">Uncharacterized protein</fullName>
    </submittedName>
</protein>
<dbReference type="NCBIfam" id="TIGR01549">
    <property type="entry name" value="HAD-SF-IA-v1"/>
    <property type="match status" value="1"/>
</dbReference>
<evidence type="ECO:0000313" key="2">
    <source>
        <dbReference type="Proteomes" id="UP000390335"/>
    </source>
</evidence>
<proteinExistence type="predicted"/>
<keyword evidence="2" id="KW-1185">Reference proteome</keyword>
<dbReference type="Gene3D" id="3.40.50.1000">
    <property type="entry name" value="HAD superfamily/HAD-like"/>
    <property type="match status" value="1"/>
</dbReference>
<dbReference type="Gene3D" id="1.10.150.400">
    <property type="match status" value="1"/>
</dbReference>
<evidence type="ECO:0000313" key="1">
    <source>
        <dbReference type="EMBL" id="GES53774.1"/>
    </source>
</evidence>